<evidence type="ECO:0000256" key="6">
    <source>
        <dbReference type="SAM" id="Phobius"/>
    </source>
</evidence>
<dbReference type="EMBL" id="JAGFNY010000028">
    <property type="protein sequence ID" value="MBW7570766.1"/>
    <property type="molecule type" value="Genomic_DNA"/>
</dbReference>
<feature type="transmembrane region" description="Helical" evidence="6">
    <location>
        <begin position="154"/>
        <end position="176"/>
    </location>
</feature>
<dbReference type="InterPro" id="IPR037185">
    <property type="entry name" value="EmrE-like"/>
</dbReference>
<comment type="caution">
    <text evidence="8">The sequence shown here is derived from an EMBL/GenBank/DDBJ whole genome shotgun (WGS) entry which is preliminary data.</text>
</comment>
<dbReference type="RefSeq" id="WP_219937989.1">
    <property type="nucleotide sequence ID" value="NZ_JAGFNY010000028.1"/>
</dbReference>
<evidence type="ECO:0000256" key="2">
    <source>
        <dbReference type="ARBA" id="ARBA00022475"/>
    </source>
</evidence>
<name>A0ABS7DJP6_9GAMM</name>
<dbReference type="InterPro" id="IPR050638">
    <property type="entry name" value="AA-Vitamin_Transporters"/>
</dbReference>
<accession>A0ABS7DJP6</accession>
<dbReference type="InterPro" id="IPR000620">
    <property type="entry name" value="EamA_dom"/>
</dbReference>
<feature type="domain" description="EamA" evidence="7">
    <location>
        <begin position="156"/>
        <end position="291"/>
    </location>
</feature>
<evidence type="ECO:0000256" key="1">
    <source>
        <dbReference type="ARBA" id="ARBA00004651"/>
    </source>
</evidence>
<keyword evidence="5 6" id="KW-0472">Membrane</keyword>
<protein>
    <submittedName>
        <fullName evidence="8">DMT family transporter</fullName>
    </submittedName>
</protein>
<feature type="transmembrane region" description="Helical" evidence="6">
    <location>
        <begin position="188"/>
        <end position="210"/>
    </location>
</feature>
<keyword evidence="2" id="KW-1003">Cell membrane</keyword>
<proteinExistence type="predicted"/>
<feature type="transmembrane region" description="Helical" evidence="6">
    <location>
        <begin position="100"/>
        <end position="118"/>
    </location>
</feature>
<evidence type="ECO:0000256" key="4">
    <source>
        <dbReference type="ARBA" id="ARBA00022989"/>
    </source>
</evidence>
<feature type="transmembrane region" description="Helical" evidence="6">
    <location>
        <begin position="251"/>
        <end position="271"/>
    </location>
</feature>
<organism evidence="8 9">
    <name type="scientific">Succinivibrio faecicola</name>
    <dbReference type="NCBI Taxonomy" id="2820300"/>
    <lineage>
        <taxon>Bacteria</taxon>
        <taxon>Pseudomonadati</taxon>
        <taxon>Pseudomonadota</taxon>
        <taxon>Gammaproteobacteria</taxon>
        <taxon>Aeromonadales</taxon>
        <taxon>Succinivibrionaceae</taxon>
        <taxon>Succinivibrio</taxon>
    </lineage>
</organism>
<evidence type="ECO:0000256" key="5">
    <source>
        <dbReference type="ARBA" id="ARBA00023136"/>
    </source>
</evidence>
<comment type="subcellular location">
    <subcellularLocation>
        <location evidence="1">Cell membrane</location>
        <topology evidence="1">Multi-pass membrane protein</topology>
    </subcellularLocation>
</comment>
<feature type="transmembrane region" description="Helical" evidence="6">
    <location>
        <begin position="40"/>
        <end position="59"/>
    </location>
</feature>
<sequence>MASKSKAYFYLVLACFFWGATPLCGRILKDSLSPMLITGARFTLVSLILFAFLFFKGGVKSIKVSLHDFKLLILMGVLGIFLHNTLLFEGLKYTTASNAALIESIGPAVTSVCAFLFIGERLSKYGWLGILISLIGAVIIVSKGSLKVITQFEFNYGELLVVICEILWSVYVVISYRLSPNINALSVTAYTALVGAFLCFVFGCFGNLLIVYKIEFIDIVSFLVLSLFAGIVAFASWNFAISKVGASKGGIFVYLIPLFGAALGFVVLGETLIKEEIIGAMFVILGMIVSVRAKLTNKVNSK</sequence>
<keyword evidence="4 6" id="KW-1133">Transmembrane helix</keyword>
<feature type="transmembrane region" description="Helical" evidence="6">
    <location>
        <begin position="277"/>
        <end position="295"/>
    </location>
</feature>
<dbReference type="SUPFAM" id="SSF103481">
    <property type="entry name" value="Multidrug resistance efflux transporter EmrE"/>
    <property type="match status" value="2"/>
</dbReference>
<keyword evidence="9" id="KW-1185">Reference proteome</keyword>
<evidence type="ECO:0000259" key="7">
    <source>
        <dbReference type="Pfam" id="PF00892"/>
    </source>
</evidence>
<keyword evidence="3 6" id="KW-0812">Transmembrane</keyword>
<feature type="domain" description="EamA" evidence="7">
    <location>
        <begin position="6"/>
        <end position="141"/>
    </location>
</feature>
<evidence type="ECO:0000256" key="3">
    <source>
        <dbReference type="ARBA" id="ARBA00022692"/>
    </source>
</evidence>
<evidence type="ECO:0000313" key="8">
    <source>
        <dbReference type="EMBL" id="MBW7570766.1"/>
    </source>
</evidence>
<feature type="transmembrane region" description="Helical" evidence="6">
    <location>
        <begin position="71"/>
        <end position="88"/>
    </location>
</feature>
<dbReference type="Proteomes" id="UP000731465">
    <property type="component" value="Unassembled WGS sequence"/>
</dbReference>
<reference evidence="8 9" key="1">
    <citation type="submission" date="2021-03" db="EMBL/GenBank/DDBJ databases">
        <title>Succinivibrio sp. nov. isolated from feces of cow.</title>
        <authorList>
            <person name="Choi J.-Y."/>
        </authorList>
    </citation>
    <scope>NUCLEOTIDE SEQUENCE [LARGE SCALE GENOMIC DNA]</scope>
    <source>
        <strain evidence="8 9">AGMB01872</strain>
    </source>
</reference>
<feature type="transmembrane region" description="Helical" evidence="6">
    <location>
        <begin position="216"/>
        <end position="239"/>
    </location>
</feature>
<dbReference type="PANTHER" id="PTHR32322:SF18">
    <property type="entry name" value="S-ADENOSYLMETHIONINE_S-ADENOSYLHOMOCYSTEINE TRANSPORTER"/>
    <property type="match status" value="1"/>
</dbReference>
<feature type="transmembrane region" description="Helical" evidence="6">
    <location>
        <begin position="125"/>
        <end position="142"/>
    </location>
</feature>
<dbReference type="Pfam" id="PF00892">
    <property type="entry name" value="EamA"/>
    <property type="match status" value="2"/>
</dbReference>
<dbReference type="PANTHER" id="PTHR32322">
    <property type="entry name" value="INNER MEMBRANE TRANSPORTER"/>
    <property type="match status" value="1"/>
</dbReference>
<gene>
    <name evidence="8" type="ORF">J5V48_07660</name>
</gene>
<evidence type="ECO:0000313" key="9">
    <source>
        <dbReference type="Proteomes" id="UP000731465"/>
    </source>
</evidence>
<feature type="transmembrane region" description="Helical" evidence="6">
    <location>
        <begin position="7"/>
        <end position="28"/>
    </location>
</feature>